<dbReference type="InterPro" id="IPR036388">
    <property type="entry name" value="WH-like_DNA-bd_sf"/>
</dbReference>
<dbReference type="Gene3D" id="1.10.10.10">
    <property type="entry name" value="Winged helix-like DNA-binding domain superfamily/Winged helix DNA-binding domain"/>
    <property type="match status" value="1"/>
</dbReference>
<evidence type="ECO:0000256" key="3">
    <source>
        <dbReference type="ARBA" id="ARBA00023163"/>
    </source>
</evidence>
<dbReference type="Gene3D" id="3.30.450.40">
    <property type="match status" value="1"/>
</dbReference>
<evidence type="ECO:0000313" key="6">
    <source>
        <dbReference type="EMBL" id="MBS7231588.1"/>
    </source>
</evidence>
<keyword evidence="7" id="KW-1185">Reference proteome</keyword>
<feature type="domain" description="IclR-ED" evidence="5">
    <location>
        <begin position="72"/>
        <end position="248"/>
    </location>
</feature>
<keyword evidence="1" id="KW-0805">Transcription regulation</keyword>
<dbReference type="SUPFAM" id="SSF46785">
    <property type="entry name" value="Winged helix' DNA-binding domain"/>
    <property type="match status" value="1"/>
</dbReference>
<gene>
    <name evidence="6" type="ORF">KHA90_11190</name>
</gene>
<accession>A0ABS5PBC2</accession>
<organism evidence="6 7">
    <name type="scientific">Flavobacterium psychroterrae</name>
    <dbReference type="NCBI Taxonomy" id="2133767"/>
    <lineage>
        <taxon>Bacteria</taxon>
        <taxon>Pseudomonadati</taxon>
        <taxon>Bacteroidota</taxon>
        <taxon>Flavobacteriia</taxon>
        <taxon>Flavobacteriales</taxon>
        <taxon>Flavobacteriaceae</taxon>
        <taxon>Flavobacterium</taxon>
    </lineage>
</organism>
<dbReference type="SUPFAM" id="SSF55781">
    <property type="entry name" value="GAF domain-like"/>
    <property type="match status" value="1"/>
</dbReference>
<reference evidence="6 7" key="1">
    <citation type="journal article" date="2018" name="Int. J. Syst. Evol. Microbiol.">
        <title>Flavobacterium chryseum sp. nov. and Flavobacterium psychroterrae sp. nov., novel environmental bacteria isolated from Antarctica.</title>
        <authorList>
            <person name="Kralova S."/>
            <person name="Svec P."/>
            <person name="Busse H.J."/>
            <person name="Stankova E."/>
            <person name="Vaczi P."/>
            <person name="Sedlacek I."/>
        </authorList>
    </citation>
    <scope>NUCLEOTIDE SEQUENCE [LARGE SCALE GENOMIC DNA]</scope>
    <source>
        <strain evidence="6 7">CCM 8827</strain>
    </source>
</reference>
<feature type="domain" description="HTH iclR-type" evidence="4">
    <location>
        <begin position="9"/>
        <end position="71"/>
    </location>
</feature>
<dbReference type="InterPro" id="IPR014757">
    <property type="entry name" value="Tscrpt_reg_IclR_C"/>
</dbReference>
<dbReference type="Pfam" id="PF01614">
    <property type="entry name" value="IclR_C"/>
    <property type="match status" value="1"/>
</dbReference>
<dbReference type="InterPro" id="IPR036390">
    <property type="entry name" value="WH_DNA-bd_sf"/>
</dbReference>
<dbReference type="PANTHER" id="PTHR30136:SF35">
    <property type="entry name" value="HTH-TYPE TRANSCRIPTIONAL REGULATOR RV1719"/>
    <property type="match status" value="1"/>
</dbReference>
<dbReference type="PROSITE" id="PS51078">
    <property type="entry name" value="ICLR_ED"/>
    <property type="match status" value="1"/>
</dbReference>
<evidence type="ECO:0000256" key="2">
    <source>
        <dbReference type="ARBA" id="ARBA00023125"/>
    </source>
</evidence>
<dbReference type="EMBL" id="JAGYVZ010000009">
    <property type="protein sequence ID" value="MBS7231588.1"/>
    <property type="molecule type" value="Genomic_DNA"/>
</dbReference>
<evidence type="ECO:0000259" key="5">
    <source>
        <dbReference type="PROSITE" id="PS51078"/>
    </source>
</evidence>
<evidence type="ECO:0000256" key="1">
    <source>
        <dbReference type="ARBA" id="ARBA00023015"/>
    </source>
</evidence>
<dbReference type="Pfam" id="PF09339">
    <property type="entry name" value="HTH_IclR"/>
    <property type="match status" value="1"/>
</dbReference>
<dbReference type="InterPro" id="IPR029016">
    <property type="entry name" value="GAF-like_dom_sf"/>
</dbReference>
<dbReference type="PANTHER" id="PTHR30136">
    <property type="entry name" value="HELIX-TURN-HELIX TRANSCRIPTIONAL REGULATOR, ICLR FAMILY"/>
    <property type="match status" value="1"/>
</dbReference>
<proteinExistence type="predicted"/>
<dbReference type="SMART" id="SM00346">
    <property type="entry name" value="HTH_ICLR"/>
    <property type="match status" value="1"/>
</dbReference>
<dbReference type="Proteomes" id="UP000722625">
    <property type="component" value="Unassembled WGS sequence"/>
</dbReference>
<name>A0ABS5PBC2_9FLAO</name>
<dbReference type="RefSeq" id="WP_213299347.1">
    <property type="nucleotide sequence ID" value="NZ_JAGYVZ010000009.1"/>
</dbReference>
<sequence length="248" mass="28241">MFIIYELMNQSVKKTFQILEYIALNGNFVRLNDVAKALDIKKNTAHGFLDSLKQIGYLEQDDLSPRYRITAKLECLYAPAFSVNELKKELRPILEKITILTNESAYLAVQMGSYYRHELKSEPNRAVKITLNTGKDYEMATTAIGKSFLAFSDHLQTNLSKQYSAEAFSVIKTEVAIIKENGYALDVQAYDPDLNCVAMPIFFKNKPVAVLCVSGPSFRFKEPEFIESLKIIDKLLKEHGKYESKLNL</sequence>
<dbReference type="InterPro" id="IPR005471">
    <property type="entry name" value="Tscrpt_reg_IclR_N"/>
</dbReference>
<evidence type="ECO:0000259" key="4">
    <source>
        <dbReference type="PROSITE" id="PS51077"/>
    </source>
</evidence>
<keyword evidence="2" id="KW-0238">DNA-binding</keyword>
<dbReference type="InterPro" id="IPR050707">
    <property type="entry name" value="HTH_MetabolicPath_Reg"/>
</dbReference>
<keyword evidence="3" id="KW-0804">Transcription</keyword>
<protein>
    <submittedName>
        <fullName evidence="6">IclR family transcriptional regulator</fullName>
    </submittedName>
</protein>
<evidence type="ECO:0000313" key="7">
    <source>
        <dbReference type="Proteomes" id="UP000722625"/>
    </source>
</evidence>
<comment type="caution">
    <text evidence="6">The sequence shown here is derived from an EMBL/GenBank/DDBJ whole genome shotgun (WGS) entry which is preliminary data.</text>
</comment>
<dbReference type="PROSITE" id="PS51077">
    <property type="entry name" value="HTH_ICLR"/>
    <property type="match status" value="1"/>
</dbReference>